<reference evidence="3" key="2">
    <citation type="journal article" date="2008" name="Bioinformatics">
        <title>Assembly reconciliation.</title>
        <authorList>
            <person name="Zimin A.V."/>
            <person name="Smith D.R."/>
            <person name="Sutton G."/>
            <person name="Yorke J.A."/>
        </authorList>
    </citation>
    <scope>NUCLEOTIDE SEQUENCE</scope>
    <source>
        <strain evidence="3">TSC#15010-1051.87</strain>
    </source>
</reference>
<dbReference type="InParanoid" id="A0A0Q9W0X6"/>
<evidence type="ECO:0000313" key="4">
    <source>
        <dbReference type="EMBL" id="KRF78756.1"/>
    </source>
</evidence>
<dbReference type="Proteomes" id="UP000008792">
    <property type="component" value="Unassembled WGS sequence"/>
</dbReference>
<dbReference type="Pfam" id="PF07530">
    <property type="entry name" value="PRE_C2HC"/>
    <property type="match status" value="1"/>
</dbReference>
<reference evidence="3 5" key="1">
    <citation type="journal article" date="2007" name="Nature">
        <title>Evolution of genes and genomes on the Drosophila phylogeny.</title>
        <authorList>
            <consortium name="Drosophila 12 Genomes Consortium"/>
            <person name="Clark A.G."/>
            <person name="Eisen M.B."/>
            <person name="Smith D.R."/>
            <person name="Bergman C.M."/>
            <person name="Oliver B."/>
            <person name="Markow T.A."/>
            <person name="Kaufman T.C."/>
            <person name="Kellis M."/>
            <person name="Gelbart W."/>
            <person name="Iyer V.N."/>
            <person name="Pollard D.A."/>
            <person name="Sackton T.B."/>
            <person name="Larracuente A.M."/>
            <person name="Singh N.D."/>
            <person name="Abad J.P."/>
            <person name="Abt D.N."/>
            <person name="Adryan B."/>
            <person name="Aguade M."/>
            <person name="Akashi H."/>
            <person name="Anderson W.W."/>
            <person name="Aquadro C.F."/>
            <person name="Ardell D.H."/>
            <person name="Arguello R."/>
            <person name="Artieri C.G."/>
            <person name="Barbash D.A."/>
            <person name="Barker D."/>
            <person name="Barsanti P."/>
            <person name="Batterham P."/>
            <person name="Batzoglou S."/>
            <person name="Begun D."/>
            <person name="Bhutkar A."/>
            <person name="Blanco E."/>
            <person name="Bosak S.A."/>
            <person name="Bradley R.K."/>
            <person name="Brand A.D."/>
            <person name="Brent M.R."/>
            <person name="Brooks A.N."/>
            <person name="Brown R.H."/>
            <person name="Butlin R.K."/>
            <person name="Caggese C."/>
            <person name="Calvi B.R."/>
            <person name="Bernardo de Carvalho A."/>
            <person name="Caspi A."/>
            <person name="Castrezana S."/>
            <person name="Celniker S.E."/>
            <person name="Chang J.L."/>
            <person name="Chapple C."/>
            <person name="Chatterji S."/>
            <person name="Chinwalla A."/>
            <person name="Civetta A."/>
            <person name="Clifton S.W."/>
            <person name="Comeron J.M."/>
            <person name="Costello J.C."/>
            <person name="Coyne J.A."/>
            <person name="Daub J."/>
            <person name="David R.G."/>
            <person name="Delcher A.L."/>
            <person name="Delehaunty K."/>
            <person name="Do C.B."/>
            <person name="Ebling H."/>
            <person name="Edwards K."/>
            <person name="Eickbush T."/>
            <person name="Evans J.D."/>
            <person name="Filipski A."/>
            <person name="Findeiss S."/>
            <person name="Freyhult E."/>
            <person name="Fulton L."/>
            <person name="Fulton R."/>
            <person name="Garcia A.C."/>
            <person name="Gardiner A."/>
            <person name="Garfield D.A."/>
            <person name="Garvin B.E."/>
            <person name="Gibson G."/>
            <person name="Gilbert D."/>
            <person name="Gnerre S."/>
            <person name="Godfrey J."/>
            <person name="Good R."/>
            <person name="Gotea V."/>
            <person name="Gravely B."/>
            <person name="Greenberg A.J."/>
            <person name="Griffiths-Jones S."/>
            <person name="Gross S."/>
            <person name="Guigo R."/>
            <person name="Gustafson E.A."/>
            <person name="Haerty W."/>
            <person name="Hahn M.W."/>
            <person name="Halligan D.L."/>
            <person name="Halpern A.L."/>
            <person name="Halter G.M."/>
            <person name="Han M.V."/>
            <person name="Heger A."/>
            <person name="Hillier L."/>
            <person name="Hinrichs A.S."/>
            <person name="Holmes I."/>
            <person name="Hoskins R.A."/>
            <person name="Hubisz M.J."/>
            <person name="Hultmark D."/>
            <person name="Huntley M.A."/>
            <person name="Jaffe D.B."/>
            <person name="Jagadeeshan S."/>
            <person name="Jeck W.R."/>
            <person name="Johnson J."/>
            <person name="Jones C.D."/>
            <person name="Jordan W.C."/>
            <person name="Karpen G.H."/>
            <person name="Kataoka E."/>
            <person name="Keightley P.D."/>
            <person name="Kheradpour P."/>
            <person name="Kirkness E.F."/>
            <person name="Koerich L.B."/>
            <person name="Kristiansen K."/>
            <person name="Kudrna D."/>
            <person name="Kulathinal R.J."/>
            <person name="Kumar S."/>
            <person name="Kwok R."/>
            <person name="Lander E."/>
            <person name="Langley C.H."/>
            <person name="Lapoint R."/>
            <person name="Lazzaro B.P."/>
            <person name="Lee S.J."/>
            <person name="Levesque L."/>
            <person name="Li R."/>
            <person name="Lin C.F."/>
            <person name="Lin M.F."/>
            <person name="Lindblad-Toh K."/>
            <person name="Llopart A."/>
            <person name="Long M."/>
            <person name="Low L."/>
            <person name="Lozovsky E."/>
            <person name="Lu J."/>
            <person name="Luo M."/>
            <person name="Machado C.A."/>
            <person name="Makalowski W."/>
            <person name="Marzo M."/>
            <person name="Matsuda M."/>
            <person name="Matzkin L."/>
            <person name="McAllister B."/>
            <person name="McBride C.S."/>
            <person name="McKernan B."/>
            <person name="McKernan K."/>
            <person name="Mendez-Lago M."/>
            <person name="Minx P."/>
            <person name="Mollenhauer M.U."/>
            <person name="Montooth K."/>
            <person name="Mount S.M."/>
            <person name="Mu X."/>
            <person name="Myers E."/>
            <person name="Negre B."/>
            <person name="Newfeld S."/>
            <person name="Nielsen R."/>
            <person name="Noor M.A."/>
            <person name="O'Grady P."/>
            <person name="Pachter L."/>
            <person name="Papaceit M."/>
            <person name="Parisi M.J."/>
            <person name="Parisi M."/>
            <person name="Parts L."/>
            <person name="Pedersen J.S."/>
            <person name="Pesole G."/>
            <person name="Phillippy A.M."/>
            <person name="Ponting C.P."/>
            <person name="Pop M."/>
            <person name="Porcelli D."/>
            <person name="Powell J.R."/>
            <person name="Prohaska S."/>
            <person name="Pruitt K."/>
            <person name="Puig M."/>
            <person name="Quesneville H."/>
            <person name="Ram K.R."/>
            <person name="Rand D."/>
            <person name="Rasmussen M.D."/>
            <person name="Reed L.K."/>
            <person name="Reenan R."/>
            <person name="Reily A."/>
            <person name="Remington K.A."/>
            <person name="Rieger T.T."/>
            <person name="Ritchie M.G."/>
            <person name="Robin C."/>
            <person name="Rogers Y.H."/>
            <person name="Rohde C."/>
            <person name="Rozas J."/>
            <person name="Rubenfield M.J."/>
            <person name="Ruiz A."/>
            <person name="Russo S."/>
            <person name="Salzberg S.L."/>
            <person name="Sanchez-Gracia A."/>
            <person name="Saranga D.J."/>
            <person name="Sato H."/>
            <person name="Schaeffer S.W."/>
            <person name="Schatz M.C."/>
            <person name="Schlenke T."/>
            <person name="Schwartz R."/>
            <person name="Segarra C."/>
            <person name="Singh R.S."/>
            <person name="Sirot L."/>
            <person name="Sirota M."/>
            <person name="Sisneros N.B."/>
            <person name="Smith C.D."/>
            <person name="Smith T.F."/>
            <person name="Spieth J."/>
            <person name="Stage D.E."/>
            <person name="Stark A."/>
            <person name="Stephan W."/>
            <person name="Strausberg R.L."/>
            <person name="Strempel S."/>
            <person name="Sturgill D."/>
            <person name="Sutton G."/>
            <person name="Sutton G.G."/>
            <person name="Tao W."/>
            <person name="Teichmann S."/>
            <person name="Tobari Y.N."/>
            <person name="Tomimura Y."/>
            <person name="Tsolas J.M."/>
            <person name="Valente V.L."/>
            <person name="Venter E."/>
            <person name="Venter J.C."/>
            <person name="Vicario S."/>
            <person name="Vieira F.G."/>
            <person name="Vilella A.J."/>
            <person name="Villasante A."/>
            <person name="Walenz B."/>
            <person name="Wang J."/>
            <person name="Wasserman M."/>
            <person name="Watts T."/>
            <person name="Wilson D."/>
            <person name="Wilson R.K."/>
            <person name="Wing R.A."/>
            <person name="Wolfner M.F."/>
            <person name="Wong A."/>
            <person name="Wong G.K."/>
            <person name="Wu C.I."/>
            <person name="Wu G."/>
            <person name="Yamamoto D."/>
            <person name="Yang H.P."/>
            <person name="Yang S.P."/>
            <person name="Yorke J.A."/>
            <person name="Yoshida K."/>
            <person name="Zdobnov E."/>
            <person name="Zhang P."/>
            <person name="Zhang Y."/>
            <person name="Zimin A.V."/>
            <person name="Baldwin J."/>
            <person name="Abdouelleil A."/>
            <person name="Abdulkadir J."/>
            <person name="Abebe A."/>
            <person name="Abera B."/>
            <person name="Abreu J."/>
            <person name="Acer S.C."/>
            <person name="Aftuck L."/>
            <person name="Alexander A."/>
            <person name="An P."/>
            <person name="Anderson E."/>
            <person name="Anderson S."/>
            <person name="Arachi H."/>
            <person name="Azer M."/>
            <person name="Bachantsang P."/>
            <person name="Barry A."/>
            <person name="Bayul T."/>
            <person name="Berlin A."/>
            <person name="Bessette D."/>
            <person name="Bloom T."/>
            <person name="Blye J."/>
            <person name="Boguslavskiy L."/>
            <person name="Bonnet C."/>
            <person name="Boukhgalter B."/>
            <person name="Bourzgui I."/>
            <person name="Brown A."/>
            <person name="Cahill P."/>
            <person name="Channer S."/>
            <person name="Cheshatsang Y."/>
            <person name="Chuda L."/>
            <person name="Citroen M."/>
            <person name="Collymore A."/>
            <person name="Cooke P."/>
            <person name="Costello M."/>
            <person name="D'Aco K."/>
            <person name="Daza R."/>
            <person name="De Haan G."/>
            <person name="DeGray S."/>
            <person name="DeMaso C."/>
            <person name="Dhargay N."/>
            <person name="Dooley K."/>
            <person name="Dooley E."/>
            <person name="Doricent M."/>
            <person name="Dorje P."/>
            <person name="Dorjee K."/>
            <person name="Dupes A."/>
            <person name="Elong R."/>
            <person name="Falk J."/>
            <person name="Farina A."/>
            <person name="Faro S."/>
            <person name="Ferguson D."/>
            <person name="Fisher S."/>
            <person name="Foley C.D."/>
            <person name="Franke A."/>
            <person name="Friedrich D."/>
            <person name="Gadbois L."/>
            <person name="Gearin G."/>
            <person name="Gearin C.R."/>
            <person name="Giannoukos G."/>
            <person name="Goode T."/>
            <person name="Graham J."/>
            <person name="Grandbois E."/>
            <person name="Grewal S."/>
            <person name="Gyaltsen K."/>
            <person name="Hafez N."/>
            <person name="Hagos B."/>
            <person name="Hall J."/>
            <person name="Henson C."/>
            <person name="Hollinger A."/>
            <person name="Honan T."/>
            <person name="Huard M.D."/>
            <person name="Hughes L."/>
            <person name="Hurhula B."/>
            <person name="Husby M.E."/>
            <person name="Kamat A."/>
            <person name="Kanga B."/>
            <person name="Kashin S."/>
            <person name="Khazanovich D."/>
            <person name="Kisner P."/>
            <person name="Lance K."/>
            <person name="Lara M."/>
            <person name="Lee W."/>
            <person name="Lennon N."/>
            <person name="Letendre F."/>
            <person name="LeVine R."/>
            <person name="Lipovsky A."/>
            <person name="Liu X."/>
            <person name="Liu J."/>
            <person name="Liu S."/>
            <person name="Lokyitsang T."/>
            <person name="Lokyitsang Y."/>
            <person name="Lubonja R."/>
            <person name="Lui A."/>
            <person name="MacDonald P."/>
            <person name="Magnisalis V."/>
            <person name="Maru K."/>
            <person name="Matthews C."/>
            <person name="McCusker W."/>
            <person name="McDonough S."/>
            <person name="Mehta T."/>
            <person name="Meldrim J."/>
            <person name="Meneus L."/>
            <person name="Mihai O."/>
            <person name="Mihalev A."/>
            <person name="Mihova T."/>
            <person name="Mittelman R."/>
            <person name="Mlenga V."/>
            <person name="Montmayeur A."/>
            <person name="Mulrain L."/>
            <person name="Navidi A."/>
            <person name="Naylor J."/>
            <person name="Negash T."/>
            <person name="Nguyen T."/>
            <person name="Nguyen N."/>
            <person name="Nicol R."/>
            <person name="Norbu C."/>
            <person name="Norbu N."/>
            <person name="Novod N."/>
            <person name="O'Neill B."/>
            <person name="Osman S."/>
            <person name="Markiewicz E."/>
            <person name="Oyono O.L."/>
            <person name="Patti C."/>
            <person name="Phunkhang P."/>
            <person name="Pierre F."/>
            <person name="Priest M."/>
            <person name="Raghuraman S."/>
            <person name="Rege F."/>
            <person name="Reyes R."/>
            <person name="Rise C."/>
            <person name="Rogov P."/>
            <person name="Ross K."/>
            <person name="Ryan E."/>
            <person name="Settipalli S."/>
            <person name="Shea T."/>
            <person name="Sherpa N."/>
            <person name="Shi L."/>
            <person name="Shih D."/>
            <person name="Sparrow T."/>
            <person name="Spaulding J."/>
            <person name="Stalker J."/>
            <person name="Stange-Thomann N."/>
            <person name="Stavropoulos S."/>
            <person name="Stone C."/>
            <person name="Strader C."/>
            <person name="Tesfaye S."/>
            <person name="Thomson T."/>
            <person name="Thoulutsang Y."/>
            <person name="Thoulutsang D."/>
            <person name="Topham K."/>
            <person name="Topping I."/>
            <person name="Tsamla T."/>
            <person name="Vassiliev H."/>
            <person name="Vo A."/>
            <person name="Wangchuk T."/>
            <person name="Wangdi T."/>
            <person name="Weiand M."/>
            <person name="Wilkinson J."/>
            <person name="Wilson A."/>
            <person name="Yadav S."/>
            <person name="Young G."/>
            <person name="Yu Q."/>
            <person name="Zembek L."/>
            <person name="Zhong D."/>
            <person name="Zimmer A."/>
            <person name="Zwirko Z."/>
            <person name="Jaffe D.B."/>
            <person name="Alvarez P."/>
            <person name="Brockman W."/>
            <person name="Butler J."/>
            <person name="Chin C."/>
            <person name="Gnerre S."/>
            <person name="Grabherr M."/>
            <person name="Kleber M."/>
            <person name="Mauceli E."/>
            <person name="MacCallum I."/>
        </authorList>
    </citation>
    <scope>NUCLEOTIDE SEQUENCE [LARGE SCALE GENOMIC DNA]</scope>
    <source>
        <strain evidence="3">TSC#15010-1051.87</strain>
        <strain evidence="5">Tucson 15010-1051.87</strain>
    </source>
</reference>
<name>A0A0Q9W0X6_DROVI</name>
<accession>A0A0Q9W0X6</accession>
<protein>
    <submittedName>
        <fullName evidence="3">Uncharacterized protein, isoform A</fullName>
    </submittedName>
    <submittedName>
        <fullName evidence="4">Uncharacterized protein, isoform B</fullName>
    </submittedName>
</protein>
<evidence type="ECO:0000259" key="2">
    <source>
        <dbReference type="SMART" id="SM00596"/>
    </source>
</evidence>
<feature type="compositionally biased region" description="Polar residues" evidence="1">
    <location>
        <begin position="75"/>
        <end position="86"/>
    </location>
</feature>
<reference evidence="3" key="3">
    <citation type="submission" date="2015-11" db="EMBL/GenBank/DDBJ databases">
        <authorList>
            <consortium name="FlyBase"/>
        </authorList>
    </citation>
    <scope>NUCLEOTIDE SEQUENCE</scope>
    <source>
        <strain evidence="3">TSC#15010-1051.87</strain>
    </source>
</reference>
<feature type="region of interest" description="Disordered" evidence="1">
    <location>
        <begin position="180"/>
        <end position="222"/>
    </location>
</feature>
<sequence>MATNNRPQNNEEIHSPIYPLPNSSIISPTNIAANVDRLDGSRPLEDFYQYYNNVLASSANRNGASTSLSAGTQQCSTWQPQQHGTVSTTTATTTTTTASSSSGCRTSASTGTSRAALEPIGTRPKAANPTLQSTPYGTQAAGSCVTNPPLPPIKNAGATPAFEEPLVDWQTVSAKKRRGTTLLSEGVKKGKQLNNRNTSRAGAKPATPSTASAISNRYASLEPQEDASVIDDGEMDTADEAPPVTDQQQSAKKISKPRPITVPGVSDIVAMERTIDQAVGADAYEFKVSPSGYLRIYAKDADTHRAIVRKLTEVRVQFTHFCLKEDRPYRVVVKNLAASTPRSQIEAAFTSHGHIVTNLYNPGARQPTSDADSTNDFPSRNFWFVDLKQSLNNREALRLNKVGRQRVTIELPRKNNSIRQCFRCFEFDHTKNYCLKQPKCGRCGQSHWTNSEQCQAKTVADLRCSNCEGNHAASYKGCKSYQVRLNARQPAINVSPPTRYSHPQNTRRTTQQFVPSRIVQQGLSYADALRPGHHVQVRQPPARTLQPTVNPMQLQQPLQGPQEQDASLGGILQNLQQSIAALNAAVATILVSIKELKDAQGSPQLRFPKSRK</sequence>
<feature type="compositionally biased region" description="Polar residues" evidence="1">
    <location>
        <begin position="129"/>
        <end position="146"/>
    </location>
</feature>
<dbReference type="SMART" id="SM00596">
    <property type="entry name" value="PRE_C2HC"/>
    <property type="match status" value="1"/>
</dbReference>
<keyword evidence="5" id="KW-1185">Reference proteome</keyword>
<evidence type="ECO:0000256" key="1">
    <source>
        <dbReference type="SAM" id="MobiDB-lite"/>
    </source>
</evidence>
<feature type="compositionally biased region" description="Polar residues" evidence="1">
    <location>
        <begin position="207"/>
        <end position="218"/>
    </location>
</feature>
<feature type="compositionally biased region" description="Low complexity" evidence="1">
    <location>
        <begin position="87"/>
        <end position="116"/>
    </location>
</feature>
<gene>
    <name evidence="3" type="primary">Dvir\GJ26516</name>
    <name evidence="3" type="ORF">Dvir_GJ26516</name>
</gene>
<dbReference type="InterPro" id="IPR006579">
    <property type="entry name" value="Pre_C2HC_dom"/>
</dbReference>
<organism evidence="3 5">
    <name type="scientific">Drosophila virilis</name>
    <name type="common">Fruit fly</name>
    <dbReference type="NCBI Taxonomy" id="7244"/>
    <lineage>
        <taxon>Eukaryota</taxon>
        <taxon>Metazoa</taxon>
        <taxon>Ecdysozoa</taxon>
        <taxon>Arthropoda</taxon>
        <taxon>Hexapoda</taxon>
        <taxon>Insecta</taxon>
        <taxon>Pterygota</taxon>
        <taxon>Neoptera</taxon>
        <taxon>Endopterygota</taxon>
        <taxon>Diptera</taxon>
        <taxon>Brachycera</taxon>
        <taxon>Muscomorpha</taxon>
        <taxon>Ephydroidea</taxon>
        <taxon>Drosophilidae</taxon>
        <taxon>Drosophila</taxon>
    </lineage>
</organism>
<dbReference type="EMBL" id="CH940652">
    <property type="protein sequence ID" value="KRF78755.1"/>
    <property type="molecule type" value="Genomic_DNA"/>
</dbReference>
<feature type="region of interest" description="Disordered" evidence="1">
    <location>
        <begin position="1"/>
        <end position="22"/>
    </location>
</feature>
<dbReference type="AlphaFoldDB" id="A0A0Q9W0X6"/>
<proteinExistence type="predicted"/>
<evidence type="ECO:0000313" key="3">
    <source>
        <dbReference type="EMBL" id="KRF78755.1"/>
    </source>
</evidence>
<evidence type="ECO:0000313" key="5">
    <source>
        <dbReference type="Proteomes" id="UP000008792"/>
    </source>
</evidence>
<dbReference type="EMBL" id="CH940652">
    <property type="protein sequence ID" value="KRF78756.1"/>
    <property type="molecule type" value="Genomic_DNA"/>
</dbReference>
<feature type="region of interest" description="Disordered" evidence="1">
    <location>
        <begin position="234"/>
        <end position="258"/>
    </location>
</feature>
<feature type="region of interest" description="Disordered" evidence="1">
    <location>
        <begin position="75"/>
        <end position="159"/>
    </location>
</feature>
<feature type="domain" description="Pre-C2HC" evidence="2">
    <location>
        <begin position="342"/>
        <end position="419"/>
    </location>
</feature>